<evidence type="ECO:0000313" key="3">
    <source>
        <dbReference type="EMBL" id="HGI30119.1"/>
    </source>
</evidence>
<comment type="similarity">
    <text evidence="1">Belongs to the transglycosylase Slt family.</text>
</comment>
<protein>
    <submittedName>
        <fullName evidence="3">Lytic transglycosylase domain-containing protein</fullName>
    </submittedName>
</protein>
<dbReference type="EMBL" id="DTFV01000038">
    <property type="protein sequence ID" value="HGI30119.1"/>
    <property type="molecule type" value="Genomic_DNA"/>
</dbReference>
<dbReference type="PANTHER" id="PTHR37423:SF2">
    <property type="entry name" value="MEMBRANE-BOUND LYTIC MUREIN TRANSGLYCOSYLASE C"/>
    <property type="match status" value="1"/>
</dbReference>
<gene>
    <name evidence="3" type="ORF">ENV30_02220</name>
</gene>
<evidence type="ECO:0000256" key="1">
    <source>
        <dbReference type="ARBA" id="ARBA00007734"/>
    </source>
</evidence>
<name>A0A7V4DDM1_9BACT</name>
<dbReference type="CDD" id="cd00254">
    <property type="entry name" value="LT-like"/>
    <property type="match status" value="1"/>
</dbReference>
<accession>A0A7V4DDM1</accession>
<dbReference type="SUPFAM" id="SSF53955">
    <property type="entry name" value="Lysozyme-like"/>
    <property type="match status" value="1"/>
</dbReference>
<dbReference type="Pfam" id="PF01464">
    <property type="entry name" value="SLT"/>
    <property type="match status" value="1"/>
</dbReference>
<dbReference type="PANTHER" id="PTHR37423">
    <property type="entry name" value="SOLUBLE LYTIC MUREIN TRANSGLYCOSYLASE-RELATED"/>
    <property type="match status" value="1"/>
</dbReference>
<evidence type="ECO:0000259" key="2">
    <source>
        <dbReference type="Pfam" id="PF01464"/>
    </source>
</evidence>
<organism evidence="3">
    <name type="scientific">Candidatus Caldatribacterium californiense</name>
    <dbReference type="NCBI Taxonomy" id="1454726"/>
    <lineage>
        <taxon>Bacteria</taxon>
        <taxon>Pseudomonadati</taxon>
        <taxon>Atribacterota</taxon>
        <taxon>Atribacteria</taxon>
        <taxon>Atribacterales</taxon>
        <taxon>Candidatus Caldatribacteriaceae</taxon>
        <taxon>Candidatus Caldatribacterium</taxon>
    </lineage>
</organism>
<dbReference type="InterPro" id="IPR023346">
    <property type="entry name" value="Lysozyme-like_dom_sf"/>
</dbReference>
<dbReference type="InterPro" id="IPR008258">
    <property type="entry name" value="Transglycosylase_SLT_dom_1"/>
</dbReference>
<dbReference type="Gene3D" id="1.10.530.10">
    <property type="match status" value="1"/>
</dbReference>
<dbReference type="AlphaFoldDB" id="A0A7V4DDM1"/>
<comment type="caution">
    <text evidence="3">The sequence shown here is derived from an EMBL/GenBank/DDBJ whole genome shotgun (WGS) entry which is preliminary data.</text>
</comment>
<reference evidence="3" key="1">
    <citation type="journal article" date="2020" name="mSystems">
        <title>Genome- and Community-Level Interaction Insights into Carbon Utilization and Element Cycling Functions of Hydrothermarchaeota in Hydrothermal Sediment.</title>
        <authorList>
            <person name="Zhou Z."/>
            <person name="Liu Y."/>
            <person name="Xu W."/>
            <person name="Pan J."/>
            <person name="Luo Z.H."/>
            <person name="Li M."/>
        </authorList>
    </citation>
    <scope>NUCLEOTIDE SEQUENCE [LARGE SCALE GENOMIC DNA]</scope>
    <source>
        <strain evidence="3">SpSt-747</strain>
    </source>
</reference>
<proteinExistence type="inferred from homology"/>
<feature type="domain" description="Transglycosylase SLT" evidence="2">
    <location>
        <begin position="44"/>
        <end position="151"/>
    </location>
</feature>
<sequence>MFGNVARVLSRIQEIERRFGACSPRQAGTRSMHSSPSPSSFEEVIAECAEKYRVNPALVRRLIQVESGGNPRAMSPKGAMGLMQLMPETCRELGVVNPFDVRENIEGGVRYLRRLLDRFESLELALAAYNAGPGRVREYGGVPPFKETREFIRKVLEG</sequence>